<sequence length="101" mass="11447">MSQSQLTRQSNKHKLTPPKRWGVFLLNDHYTPMDFVVNILTDVFGLPEKQATAIMLEVHHNGKGLCGAYTRDIAETKQYQVNLLAEDAGYPLMCIIEELSL</sequence>
<reference evidence="4 5" key="2">
    <citation type="submission" date="2017-06" db="EMBL/GenBank/DDBJ databases">
        <authorList>
            <person name="Kim H.J."/>
            <person name="Triplett B.A."/>
        </authorList>
    </citation>
    <scope>NUCLEOTIDE SEQUENCE [LARGE SCALE GENOMIC DNA]</scope>
    <source>
        <strain evidence="4">Kingella_eburonensis</strain>
    </source>
</reference>
<keyword evidence="5" id="KW-1185">Reference proteome</keyword>
<accession>A0A238TCZ1</accession>
<comment type="subunit">
    <text evidence="1">Binds to the N-terminal domain of the chaperone ClpA.</text>
</comment>
<dbReference type="GO" id="GO:0008233">
    <property type="term" value="F:peptidase activity"/>
    <property type="evidence" value="ECO:0007669"/>
    <property type="project" value="UniProtKB-KW"/>
</dbReference>
<feature type="domain" description="Adaptor protein ClpS core" evidence="2">
    <location>
        <begin position="17"/>
        <end position="94"/>
    </location>
</feature>
<gene>
    <name evidence="1 4" type="primary">clpS</name>
    <name evidence="4" type="ORF">KEBURONENSIS_00437</name>
    <name evidence="3" type="ORF">KEBURONENSIS_00533</name>
</gene>
<dbReference type="RefSeq" id="WP_095063349.1">
    <property type="nucleotide sequence ID" value="NZ_CP123447.1"/>
</dbReference>
<dbReference type="EMBL" id="FXUV01000063">
    <property type="protein sequence ID" value="SMQ13394.1"/>
    <property type="molecule type" value="Genomic_DNA"/>
</dbReference>
<keyword evidence="4" id="KW-0645">Protease</keyword>
<dbReference type="InterPro" id="IPR022935">
    <property type="entry name" value="ClpS"/>
</dbReference>
<evidence type="ECO:0000256" key="1">
    <source>
        <dbReference type="HAMAP-Rule" id="MF_00302"/>
    </source>
</evidence>
<dbReference type="OrthoDB" id="9796121at2"/>
<dbReference type="EMBL" id="FXUV02000054">
    <property type="protein sequence ID" value="SNB81186.1"/>
    <property type="molecule type" value="Genomic_DNA"/>
</dbReference>
<keyword evidence="4" id="KW-0378">Hydrolase</keyword>
<dbReference type="Pfam" id="PF02617">
    <property type="entry name" value="ClpS"/>
    <property type="match status" value="1"/>
</dbReference>
<dbReference type="STRING" id="1522312.GCA_900177895_01872"/>
<dbReference type="PANTHER" id="PTHR33473">
    <property type="entry name" value="ATP-DEPENDENT CLP PROTEASE ADAPTER PROTEIN CLPS1, CHLOROPLASTIC"/>
    <property type="match status" value="1"/>
</dbReference>
<dbReference type="Gene3D" id="3.30.1390.10">
    <property type="match status" value="1"/>
</dbReference>
<comment type="function">
    <text evidence="1">Involved in the modulation of the specificity of the ClpAP-mediated ATP-dependent protein degradation.</text>
</comment>
<dbReference type="SUPFAM" id="SSF54736">
    <property type="entry name" value="ClpS-like"/>
    <property type="match status" value="1"/>
</dbReference>
<dbReference type="GO" id="GO:0006508">
    <property type="term" value="P:proteolysis"/>
    <property type="evidence" value="ECO:0007669"/>
    <property type="project" value="UniProtKB-UniRule"/>
</dbReference>
<organism evidence="4 5">
    <name type="scientific">Kingella negevensis</name>
    <dbReference type="NCBI Taxonomy" id="1522312"/>
    <lineage>
        <taxon>Bacteria</taxon>
        <taxon>Pseudomonadati</taxon>
        <taxon>Pseudomonadota</taxon>
        <taxon>Betaproteobacteria</taxon>
        <taxon>Neisseriales</taxon>
        <taxon>Neisseriaceae</taxon>
        <taxon>Kingella</taxon>
    </lineage>
</organism>
<evidence type="ECO:0000313" key="4">
    <source>
        <dbReference type="EMBL" id="SNB81186.1"/>
    </source>
</evidence>
<name>A0A238TCZ1_9NEIS</name>
<dbReference type="Proteomes" id="UP000215450">
    <property type="component" value="Unassembled WGS sequence"/>
</dbReference>
<dbReference type="GO" id="GO:0030163">
    <property type="term" value="P:protein catabolic process"/>
    <property type="evidence" value="ECO:0007669"/>
    <property type="project" value="InterPro"/>
</dbReference>
<proteinExistence type="inferred from homology"/>
<dbReference type="HAMAP" id="MF_00302">
    <property type="entry name" value="ClpS"/>
    <property type="match status" value="1"/>
</dbReference>
<protein>
    <recommendedName>
        <fullName evidence="1">ATP-dependent Clp protease adapter protein ClpS</fullName>
    </recommendedName>
</protein>
<reference evidence="3" key="1">
    <citation type="submission" date="2017-05" db="EMBL/GenBank/DDBJ databases">
        <authorList>
            <person name="Song R."/>
            <person name="Chenine A.L."/>
            <person name="Ruprecht R.M."/>
        </authorList>
    </citation>
    <scope>NUCLEOTIDE SEQUENCE</scope>
    <source>
        <strain evidence="3">Kingella_eburonensis</strain>
    </source>
</reference>
<dbReference type="InterPro" id="IPR003769">
    <property type="entry name" value="ClpS_core"/>
</dbReference>
<dbReference type="AlphaFoldDB" id="A0A238TCZ1"/>
<dbReference type="FunFam" id="3.30.1390.10:FF:000002">
    <property type="entry name" value="ATP-dependent Clp protease adapter protein ClpS"/>
    <property type="match status" value="1"/>
</dbReference>
<dbReference type="InterPro" id="IPR014719">
    <property type="entry name" value="Ribosomal_bL12_C/ClpS-like"/>
</dbReference>
<evidence type="ECO:0000259" key="2">
    <source>
        <dbReference type="Pfam" id="PF02617"/>
    </source>
</evidence>
<dbReference type="NCBIfam" id="NF000672">
    <property type="entry name" value="PRK00033.1-5"/>
    <property type="match status" value="1"/>
</dbReference>
<evidence type="ECO:0000313" key="3">
    <source>
        <dbReference type="EMBL" id="SMQ13394.1"/>
    </source>
</evidence>
<dbReference type="PANTHER" id="PTHR33473:SF19">
    <property type="entry name" value="ATP-DEPENDENT CLP PROTEASE ADAPTER PROTEIN CLPS"/>
    <property type="match status" value="1"/>
</dbReference>
<comment type="similarity">
    <text evidence="1">Belongs to the ClpS family.</text>
</comment>
<evidence type="ECO:0000313" key="5">
    <source>
        <dbReference type="Proteomes" id="UP000215450"/>
    </source>
</evidence>